<evidence type="ECO:0000256" key="1">
    <source>
        <dbReference type="SAM" id="SignalP"/>
    </source>
</evidence>
<evidence type="ECO:0000313" key="3">
    <source>
        <dbReference type="Proteomes" id="UP000287527"/>
    </source>
</evidence>
<feature type="chain" id="PRO_5019188079" evidence="1">
    <location>
        <begin position="26"/>
        <end position="464"/>
    </location>
</feature>
<name>A0A444H8S6_9FLAO</name>
<evidence type="ECO:0000313" key="2">
    <source>
        <dbReference type="EMBL" id="RWW99549.1"/>
    </source>
</evidence>
<dbReference type="RefSeq" id="WP_128390100.1">
    <property type="nucleotide sequence ID" value="NZ_SBII01000008.1"/>
</dbReference>
<gene>
    <name evidence="2" type="ORF">EPI11_11390</name>
</gene>
<sequence>MEKQLKGFFKASFLATLFLPTISNAQQDLPFTITPQLTKEVIEGKISNFKTYHVTQKEIEYHPYIEGQVNTNDYNFLLATLNQYKPEYDEYVKDVSKDSIVRNDLKKISHNIELYLSSNEKLDIKDKYLIDAQSIADKHNIEIKGENTSLFAKKVNDHGLIKNDTKAFRLHNGKKPSSKKDIEFYKNEIEKMKFPEVRISNGAKKYLEFKEKEKTIQKTQFGKVLSSEILKRKVFMIDNEMDINALSGEFIELPVKYMLALKDIENKFVKNELTDDTKDYYNVGGLSQRYSLIKKKDTDEYYYIMSDAYLSDLLTKQREKELLEIVHKLGYKEYREGEDLYIKSKTAEIRLDVGTYNELKKNSNYITTLDNDQSQIASLIKQTVSHSKLLDKYLSLYRIQKSKMSNADINAWRTATTNAQKLMLQINKLSEKYDGNYSFTLLNKSNMLDAFSDNLLASKGVLRM</sequence>
<keyword evidence="3" id="KW-1185">Reference proteome</keyword>
<dbReference type="EMBL" id="SBII01000008">
    <property type="protein sequence ID" value="RWW99549.1"/>
    <property type="molecule type" value="Genomic_DNA"/>
</dbReference>
<keyword evidence="1" id="KW-0732">Signal</keyword>
<comment type="caution">
    <text evidence="2">The sequence shown here is derived from an EMBL/GenBank/DDBJ whole genome shotgun (WGS) entry which is preliminary data.</text>
</comment>
<organism evidence="2 3">
    <name type="scientific">Flavobacterium cerinum</name>
    <dbReference type="NCBI Taxonomy" id="2502784"/>
    <lineage>
        <taxon>Bacteria</taxon>
        <taxon>Pseudomonadati</taxon>
        <taxon>Bacteroidota</taxon>
        <taxon>Flavobacteriia</taxon>
        <taxon>Flavobacteriales</taxon>
        <taxon>Flavobacteriaceae</taxon>
        <taxon>Flavobacterium</taxon>
    </lineage>
</organism>
<dbReference type="AlphaFoldDB" id="A0A444H8S6"/>
<dbReference type="Proteomes" id="UP000287527">
    <property type="component" value="Unassembled WGS sequence"/>
</dbReference>
<dbReference type="OrthoDB" id="1366116at2"/>
<feature type="signal peptide" evidence="1">
    <location>
        <begin position="1"/>
        <end position="25"/>
    </location>
</feature>
<accession>A0A444H8S6</accession>
<reference evidence="2 3" key="1">
    <citation type="submission" date="2019-01" db="EMBL/GenBank/DDBJ databases">
        <title>Flavobacterium sp. nov.,isolated from freshwater.</title>
        <authorList>
            <person name="Zhang R."/>
            <person name="Du Z.-J."/>
        </authorList>
    </citation>
    <scope>NUCLEOTIDE SEQUENCE [LARGE SCALE GENOMIC DNA]</scope>
    <source>
        <strain evidence="2 3">1E403</strain>
    </source>
</reference>
<proteinExistence type="predicted"/>
<protein>
    <submittedName>
        <fullName evidence="2">Uncharacterized protein</fullName>
    </submittedName>
</protein>